<name>A0AAW8ALF7_KLEPN</name>
<evidence type="ECO:0000256" key="1">
    <source>
        <dbReference type="SAM" id="Phobius"/>
    </source>
</evidence>
<feature type="transmembrane region" description="Helical" evidence="1">
    <location>
        <begin position="50"/>
        <end position="72"/>
    </location>
</feature>
<sequence>SAAGWLLALVAWYGGQDWPALLPGVACGGAGAAVAWRIAAGRTAQPGMRVSGATVLSVAIAIAATLLTWHTAGGGRH</sequence>
<organism evidence="2 3">
    <name type="scientific">Klebsiella pneumoniae</name>
    <dbReference type="NCBI Taxonomy" id="573"/>
    <lineage>
        <taxon>Bacteria</taxon>
        <taxon>Pseudomonadati</taxon>
        <taxon>Pseudomonadota</taxon>
        <taxon>Gammaproteobacteria</taxon>
        <taxon>Enterobacterales</taxon>
        <taxon>Enterobacteriaceae</taxon>
        <taxon>Klebsiella/Raoultella group</taxon>
        <taxon>Klebsiella</taxon>
        <taxon>Klebsiella pneumoniae complex</taxon>
    </lineage>
</organism>
<feature type="non-terminal residue" evidence="2">
    <location>
        <position position="77"/>
    </location>
</feature>
<feature type="non-terminal residue" evidence="2">
    <location>
        <position position="1"/>
    </location>
</feature>
<dbReference type="AlphaFoldDB" id="A0AAW8ALF7"/>
<dbReference type="Proteomes" id="UP001244490">
    <property type="component" value="Unassembled WGS sequence"/>
</dbReference>
<reference evidence="2" key="1">
    <citation type="submission" date="2023-07" db="EMBL/GenBank/DDBJ databases">
        <authorList>
            <person name="Peng Z."/>
        </authorList>
    </citation>
    <scope>NUCLEOTIDE SEQUENCE</scope>
    <source>
        <strain evidence="2">KP219</strain>
    </source>
</reference>
<keyword evidence="1" id="KW-0472">Membrane</keyword>
<proteinExistence type="predicted"/>
<protein>
    <submittedName>
        <fullName evidence="2">Uncharacterized protein</fullName>
    </submittedName>
</protein>
<keyword evidence="1" id="KW-1133">Transmembrane helix</keyword>
<comment type="caution">
    <text evidence="2">The sequence shown here is derived from an EMBL/GenBank/DDBJ whole genome shotgun (WGS) entry which is preliminary data.</text>
</comment>
<evidence type="ECO:0000313" key="3">
    <source>
        <dbReference type="Proteomes" id="UP001244490"/>
    </source>
</evidence>
<accession>A0AAW8ALF7</accession>
<keyword evidence="1" id="KW-0812">Transmembrane</keyword>
<evidence type="ECO:0000313" key="2">
    <source>
        <dbReference type="EMBL" id="MDP0972001.1"/>
    </source>
</evidence>
<gene>
    <name evidence="2" type="ORF">Q6294_34285</name>
</gene>
<dbReference type="EMBL" id="JAUUIA010001532">
    <property type="protein sequence ID" value="MDP0972001.1"/>
    <property type="molecule type" value="Genomic_DNA"/>
</dbReference>
<feature type="transmembrane region" description="Helical" evidence="1">
    <location>
        <begin position="20"/>
        <end position="38"/>
    </location>
</feature>